<accession>A0A7Z2T7Q4</accession>
<dbReference type="EMBL" id="CP047476">
    <property type="protein sequence ID" value="QIA65737.1"/>
    <property type="molecule type" value="Genomic_DNA"/>
</dbReference>
<feature type="domain" description="Exonuclease" evidence="4">
    <location>
        <begin position="50"/>
        <end position="224"/>
    </location>
</feature>
<evidence type="ECO:0000256" key="2">
    <source>
        <dbReference type="ARBA" id="ARBA00022801"/>
    </source>
</evidence>
<dbReference type="InterPro" id="IPR013520">
    <property type="entry name" value="Ribonucl_H"/>
</dbReference>
<keyword evidence="6" id="KW-1185">Reference proteome</keyword>
<dbReference type="SUPFAM" id="SSF53098">
    <property type="entry name" value="Ribonuclease H-like"/>
    <property type="match status" value="1"/>
</dbReference>
<dbReference type="Proteomes" id="UP000464262">
    <property type="component" value="Chromosome 2"/>
</dbReference>
<dbReference type="PANTHER" id="PTHR30231">
    <property type="entry name" value="DNA POLYMERASE III SUBUNIT EPSILON"/>
    <property type="match status" value="1"/>
</dbReference>
<evidence type="ECO:0000313" key="6">
    <source>
        <dbReference type="Proteomes" id="UP000464262"/>
    </source>
</evidence>
<dbReference type="Pfam" id="PF00929">
    <property type="entry name" value="RNase_T"/>
    <property type="match status" value="1"/>
</dbReference>
<organism evidence="5 6">
    <name type="scientific">Vibrio astriarenae</name>
    <dbReference type="NCBI Taxonomy" id="1481923"/>
    <lineage>
        <taxon>Bacteria</taxon>
        <taxon>Pseudomonadati</taxon>
        <taxon>Pseudomonadota</taxon>
        <taxon>Gammaproteobacteria</taxon>
        <taxon>Vibrionales</taxon>
        <taxon>Vibrionaceae</taxon>
        <taxon>Vibrio</taxon>
    </lineage>
</organism>
<dbReference type="GO" id="GO:0008408">
    <property type="term" value="F:3'-5' exonuclease activity"/>
    <property type="evidence" value="ECO:0007669"/>
    <property type="project" value="TreeGrafter"/>
</dbReference>
<sequence>MKSILRYFHPLEQLRRKREAFLDAGHIPATFMDNIKASIPQVEDLIKDQPFIILDFETTGLDSEEDLILSMGWVEMHNNKIDLATSQHLYINSDSQIKPETAIINHITPQMLSAGVSIHDAMMSFFDAAVGKIVVAHGCVVEESFMNHYLAAQYKISEFPLMWLDTMHLEKALAKAINQDSDLDVTLSGARARYGLPEYQTHNALADAVSTAELLLAIVKRIQPDNSLNVGTLYKMSH</sequence>
<dbReference type="AlphaFoldDB" id="A0A7Z2T7Q4"/>
<dbReference type="KEGG" id="vas:GT360_19650"/>
<evidence type="ECO:0000259" key="4">
    <source>
        <dbReference type="SMART" id="SM00479"/>
    </source>
</evidence>
<gene>
    <name evidence="5" type="ORF">GT360_19650</name>
</gene>
<proteinExistence type="predicted"/>
<keyword evidence="1" id="KW-0540">Nuclease</keyword>
<dbReference type="Gene3D" id="3.30.420.10">
    <property type="entry name" value="Ribonuclease H-like superfamily/Ribonuclease H"/>
    <property type="match status" value="1"/>
</dbReference>
<dbReference type="PANTHER" id="PTHR30231:SF4">
    <property type="entry name" value="PROTEIN NEN2"/>
    <property type="match status" value="1"/>
</dbReference>
<evidence type="ECO:0000256" key="1">
    <source>
        <dbReference type="ARBA" id="ARBA00022722"/>
    </source>
</evidence>
<dbReference type="RefSeq" id="WP_164650634.1">
    <property type="nucleotide sequence ID" value="NZ_CP047476.1"/>
</dbReference>
<dbReference type="GO" id="GO:0003676">
    <property type="term" value="F:nucleic acid binding"/>
    <property type="evidence" value="ECO:0007669"/>
    <property type="project" value="InterPro"/>
</dbReference>
<evidence type="ECO:0000256" key="3">
    <source>
        <dbReference type="ARBA" id="ARBA00022839"/>
    </source>
</evidence>
<keyword evidence="2" id="KW-0378">Hydrolase</keyword>
<dbReference type="SMART" id="SM00479">
    <property type="entry name" value="EXOIII"/>
    <property type="match status" value="1"/>
</dbReference>
<reference evidence="5 6" key="1">
    <citation type="submission" date="2020-01" db="EMBL/GenBank/DDBJ databases">
        <title>Whole genome and functional gene identification of agarase of Vibrio HN897.</title>
        <authorList>
            <person name="Liu Y."/>
            <person name="Zhao Z."/>
        </authorList>
    </citation>
    <scope>NUCLEOTIDE SEQUENCE [LARGE SCALE GENOMIC DNA]</scope>
    <source>
        <strain evidence="5 6">HN897</strain>
    </source>
</reference>
<dbReference type="InterPro" id="IPR036397">
    <property type="entry name" value="RNaseH_sf"/>
</dbReference>
<dbReference type="GO" id="GO:0005829">
    <property type="term" value="C:cytosol"/>
    <property type="evidence" value="ECO:0007669"/>
    <property type="project" value="TreeGrafter"/>
</dbReference>
<dbReference type="CDD" id="cd06127">
    <property type="entry name" value="DEDDh"/>
    <property type="match status" value="1"/>
</dbReference>
<name>A0A7Z2T7Q4_9VIBR</name>
<dbReference type="GO" id="GO:0006259">
    <property type="term" value="P:DNA metabolic process"/>
    <property type="evidence" value="ECO:0007669"/>
    <property type="project" value="UniProtKB-ARBA"/>
</dbReference>
<protein>
    <submittedName>
        <fullName evidence="5">3'-5' exonuclease</fullName>
    </submittedName>
</protein>
<evidence type="ECO:0000313" key="5">
    <source>
        <dbReference type="EMBL" id="QIA65737.1"/>
    </source>
</evidence>
<dbReference type="InterPro" id="IPR012337">
    <property type="entry name" value="RNaseH-like_sf"/>
</dbReference>
<keyword evidence="3 5" id="KW-0269">Exonuclease</keyword>